<evidence type="ECO:0000256" key="3">
    <source>
        <dbReference type="ARBA" id="ARBA00022777"/>
    </source>
</evidence>
<proteinExistence type="predicted"/>
<dbReference type="Gene3D" id="1.10.510.10">
    <property type="entry name" value="Transferase(Phosphotransferase) domain 1"/>
    <property type="match status" value="1"/>
</dbReference>
<dbReference type="PROSITE" id="PS00108">
    <property type="entry name" value="PROTEIN_KINASE_ST"/>
    <property type="match status" value="1"/>
</dbReference>
<dbReference type="SMART" id="SM00220">
    <property type="entry name" value="S_TKc"/>
    <property type="match status" value="1"/>
</dbReference>
<keyword evidence="8" id="KW-1185">Reference proteome</keyword>
<dbReference type="GO" id="GO:0016301">
    <property type="term" value="F:kinase activity"/>
    <property type="evidence" value="ECO:0007669"/>
    <property type="project" value="UniProtKB-KW"/>
</dbReference>
<keyword evidence="2" id="KW-0547">Nucleotide-binding</keyword>
<comment type="caution">
    <text evidence="7">The sequence shown here is derived from an EMBL/GenBank/DDBJ whole genome shotgun (WGS) entry which is preliminary data.</text>
</comment>
<dbReference type="PROSITE" id="PS50011">
    <property type="entry name" value="PROTEIN_KINASE_DOM"/>
    <property type="match status" value="1"/>
</dbReference>
<dbReference type="InterPro" id="IPR049052">
    <property type="entry name" value="nSTAND1"/>
</dbReference>
<evidence type="ECO:0000256" key="5">
    <source>
        <dbReference type="SAM" id="MobiDB-lite"/>
    </source>
</evidence>
<protein>
    <submittedName>
        <fullName evidence="7">Protein kinase</fullName>
    </submittedName>
</protein>
<evidence type="ECO:0000256" key="1">
    <source>
        <dbReference type="ARBA" id="ARBA00022679"/>
    </source>
</evidence>
<dbReference type="SUPFAM" id="SSF82171">
    <property type="entry name" value="DPP6 N-terminal domain-like"/>
    <property type="match status" value="1"/>
</dbReference>
<evidence type="ECO:0000256" key="4">
    <source>
        <dbReference type="ARBA" id="ARBA00022840"/>
    </source>
</evidence>
<dbReference type="PANTHER" id="PTHR43289">
    <property type="entry name" value="MITOGEN-ACTIVATED PROTEIN KINASE KINASE KINASE 20-RELATED"/>
    <property type="match status" value="1"/>
</dbReference>
<dbReference type="InterPro" id="IPR000719">
    <property type="entry name" value="Prot_kinase_dom"/>
</dbReference>
<sequence>MNVLTAEDPQRLGDYWLAGRLGVGGQGVVYEGYAEDGARVAIKVLHGDEAGRLAKEAETARRVASFCTARVLAAELDGPRPYIVSEYVAGPSLRQAIAGGRRFLGGDLHRLATAVATALTAIHEAGVVHRDLKPDNVLLGPDGPRVIDFGIARTAEMSLTATGLVTGTPTYMAPEVFGGQRAGAPADVFAWGCVVLYAATGTDPFEAESLGGVMHRVLSATPDLSAVPESLRPLVSAALSKEPGLRPEARQLLLALVSGDGGLDTGRLLERGRAAARVAGTGGDPALGTLAEDSYELLAPAERELAPEVFLRLFTVDGQGELTIRRARLDELVAGRPAGEVPAVTRILEVFAYLLGRDGEQVWLARPALPHAWPRLRRWIEANREGLAVHAPILAAVRRWDEGGRRDGGLFHGTMLDEALNWAATVRRDIRLSQAERDFLESSARLGKRRARRARLLTLSLAGLLVVALAAGGMAVQQSRVAAARADELHDRLTTSESTRLAARSEAAGRDDPVLAGLLAVAAWRLRATPQARAALTAALARRERGMFRDPAAARGTLRALAADGRTLVSVGQDAARLWDVRTGRRTTLISGLGLGGERVTDIGLSPSGRTLVAATARRARAWDTATGRPISTWPRRRSRDLTEGWTDAVRRHEGRKVIVRPDDSGQWNVADAADPAARRGTQSPDGRWLAMSGDGTLTLTQLKEGWTEEVGEGTEGAWNKGGPVFDRSGRLLATVTDTTVQFWRLPDTHLLSAVPVRGDGDTGTPPAAAFDGTTFRYLVGDQVFAVDVADLLTEPAEGPPYERADFGEDGLHLVMDGTLHPVGKGGPVQGGTSGRLPASDALGFSRDGRRLALLSGHDVTVLDTATRKPVAAFTAGTGGTRPQVVRFSPDGGRVALVLDGPGSGTDAVELWDWQARRRLWSTRAGGVVDLAFSPDGGRLALTGLDVRLLRAADGKAAGSPFGAYGQGVLGNWVRFTHAGDGVVVFDSRGRMSTWDAGGRRLVEETEGFAYAGTPAYSPAEDLVAVDAGEGRVRLIDPRTGADLGRSADPGGGLDRDEGELLSVAFTPDGSHVLTVDAGGTVGRVPAAAGLVERMVCDRAGRALTEREWRTYVPALPYRPVCG</sequence>
<dbReference type="Pfam" id="PF00069">
    <property type="entry name" value="Pkinase"/>
    <property type="match status" value="1"/>
</dbReference>
<accession>A0ABV5IAF5</accession>
<dbReference type="InterPro" id="IPR008271">
    <property type="entry name" value="Ser/Thr_kinase_AS"/>
</dbReference>
<name>A0ABV5IAF5_9ACTN</name>
<dbReference type="Gene3D" id="3.30.200.20">
    <property type="entry name" value="Phosphorylase Kinase, domain 1"/>
    <property type="match status" value="1"/>
</dbReference>
<dbReference type="EMBL" id="JBHMEI010000005">
    <property type="protein sequence ID" value="MFB9201491.1"/>
    <property type="molecule type" value="Genomic_DNA"/>
</dbReference>
<dbReference type="InterPro" id="IPR011009">
    <property type="entry name" value="Kinase-like_dom_sf"/>
</dbReference>
<keyword evidence="1" id="KW-0808">Transferase</keyword>
<gene>
    <name evidence="7" type="ORF">ACFFV7_09835</name>
</gene>
<evidence type="ECO:0000313" key="8">
    <source>
        <dbReference type="Proteomes" id="UP001589647"/>
    </source>
</evidence>
<evidence type="ECO:0000256" key="2">
    <source>
        <dbReference type="ARBA" id="ARBA00022741"/>
    </source>
</evidence>
<dbReference type="Proteomes" id="UP001589647">
    <property type="component" value="Unassembled WGS sequence"/>
</dbReference>
<evidence type="ECO:0000259" key="6">
    <source>
        <dbReference type="PROSITE" id="PS50011"/>
    </source>
</evidence>
<feature type="domain" description="Protein kinase" evidence="6">
    <location>
        <begin position="15"/>
        <end position="257"/>
    </location>
</feature>
<keyword evidence="3 7" id="KW-0418">Kinase</keyword>
<feature type="region of interest" description="Disordered" evidence="5">
    <location>
        <begin position="667"/>
        <end position="688"/>
    </location>
</feature>
<dbReference type="Gene3D" id="2.130.10.10">
    <property type="entry name" value="YVTN repeat-like/Quinoprotein amine dehydrogenase"/>
    <property type="match status" value="2"/>
</dbReference>
<dbReference type="RefSeq" id="WP_189649906.1">
    <property type="nucleotide sequence ID" value="NZ_BMRC01000011.1"/>
</dbReference>
<dbReference type="SUPFAM" id="SSF56112">
    <property type="entry name" value="Protein kinase-like (PK-like)"/>
    <property type="match status" value="1"/>
</dbReference>
<organism evidence="7 8">
    <name type="scientific">Nonomuraea spiralis</name>
    <dbReference type="NCBI Taxonomy" id="46182"/>
    <lineage>
        <taxon>Bacteria</taxon>
        <taxon>Bacillati</taxon>
        <taxon>Actinomycetota</taxon>
        <taxon>Actinomycetes</taxon>
        <taxon>Streptosporangiales</taxon>
        <taxon>Streptosporangiaceae</taxon>
        <taxon>Nonomuraea</taxon>
    </lineage>
</organism>
<keyword evidence="4" id="KW-0067">ATP-binding</keyword>
<evidence type="ECO:0000313" key="7">
    <source>
        <dbReference type="EMBL" id="MFB9201491.1"/>
    </source>
</evidence>
<dbReference type="Pfam" id="PF20703">
    <property type="entry name" value="nSTAND1"/>
    <property type="match status" value="1"/>
</dbReference>
<dbReference type="SUPFAM" id="SSF69322">
    <property type="entry name" value="Tricorn protease domain 2"/>
    <property type="match status" value="1"/>
</dbReference>
<dbReference type="PANTHER" id="PTHR43289:SF34">
    <property type="entry name" value="SERINE_THREONINE-PROTEIN KINASE YBDM-RELATED"/>
    <property type="match status" value="1"/>
</dbReference>
<dbReference type="CDD" id="cd14014">
    <property type="entry name" value="STKc_PknB_like"/>
    <property type="match status" value="1"/>
</dbReference>
<reference evidence="7 8" key="1">
    <citation type="submission" date="2024-09" db="EMBL/GenBank/DDBJ databases">
        <authorList>
            <person name="Sun Q."/>
            <person name="Mori K."/>
        </authorList>
    </citation>
    <scope>NUCLEOTIDE SEQUENCE [LARGE SCALE GENOMIC DNA]</scope>
    <source>
        <strain evidence="7 8">CCM 3426</strain>
    </source>
</reference>
<dbReference type="InterPro" id="IPR015943">
    <property type="entry name" value="WD40/YVTN_repeat-like_dom_sf"/>
</dbReference>